<feature type="compositionally biased region" description="Basic and acidic residues" evidence="1">
    <location>
        <begin position="23"/>
        <end position="36"/>
    </location>
</feature>
<sequence>MREVYKPPLISPWEVNHPLHHSSGKEDNVYRHDRGHPNKPSAASMEYTGHRPPASDHYGCNPTSVIDSTNTFSRS</sequence>
<accession>S4PBW2</accession>
<evidence type="ECO:0000256" key="1">
    <source>
        <dbReference type="SAM" id="MobiDB-lite"/>
    </source>
</evidence>
<feature type="compositionally biased region" description="Polar residues" evidence="1">
    <location>
        <begin position="61"/>
        <end position="75"/>
    </location>
</feature>
<reference evidence="2" key="2">
    <citation type="submission" date="2013-05" db="EMBL/GenBank/DDBJ databases">
        <authorList>
            <person name="Carter J.-M."/>
            <person name="Baker S.C."/>
            <person name="Pink R."/>
            <person name="Carter D.R.F."/>
            <person name="Collins A."/>
            <person name="Tomlin J."/>
            <person name="Gibbs M."/>
            <person name="Breuker C.J."/>
        </authorList>
    </citation>
    <scope>NUCLEOTIDE SEQUENCE</scope>
    <source>
        <tissue evidence="2">Ovary</tissue>
    </source>
</reference>
<dbReference type="AlphaFoldDB" id="S4PBW2"/>
<feature type="region of interest" description="Disordered" evidence="1">
    <location>
        <begin position="12"/>
        <end position="75"/>
    </location>
</feature>
<organism evidence="2">
    <name type="scientific">Pararge aegeria</name>
    <name type="common">speckled wood butterfly</name>
    <dbReference type="NCBI Taxonomy" id="116150"/>
    <lineage>
        <taxon>Eukaryota</taxon>
        <taxon>Metazoa</taxon>
        <taxon>Ecdysozoa</taxon>
        <taxon>Arthropoda</taxon>
        <taxon>Hexapoda</taxon>
        <taxon>Insecta</taxon>
        <taxon>Pterygota</taxon>
        <taxon>Neoptera</taxon>
        <taxon>Endopterygota</taxon>
        <taxon>Lepidoptera</taxon>
        <taxon>Glossata</taxon>
        <taxon>Ditrysia</taxon>
        <taxon>Papilionoidea</taxon>
        <taxon>Nymphalidae</taxon>
        <taxon>Satyrinae</taxon>
        <taxon>Satyrini</taxon>
        <taxon>Parargina</taxon>
        <taxon>Pararge</taxon>
    </lineage>
</organism>
<evidence type="ECO:0000313" key="2">
    <source>
        <dbReference type="EMBL" id="JAA89906.1"/>
    </source>
</evidence>
<feature type="non-terminal residue" evidence="2">
    <location>
        <position position="75"/>
    </location>
</feature>
<reference evidence="2" key="1">
    <citation type="journal article" date="2013" name="BMC Genomics">
        <title>Unscrambling butterfly oogenesis.</title>
        <authorList>
            <person name="Carter J.M."/>
            <person name="Baker S.C."/>
            <person name="Pink R."/>
            <person name="Carter D.R."/>
            <person name="Collins A."/>
            <person name="Tomlin J."/>
            <person name="Gibbs M."/>
            <person name="Breuker C.J."/>
        </authorList>
    </citation>
    <scope>NUCLEOTIDE SEQUENCE</scope>
    <source>
        <tissue evidence="2">Ovary</tissue>
    </source>
</reference>
<dbReference type="EMBL" id="GAIX01002654">
    <property type="protein sequence ID" value="JAA89906.1"/>
    <property type="molecule type" value="Transcribed_RNA"/>
</dbReference>
<name>S4PBW2_9NEOP</name>
<protein>
    <submittedName>
        <fullName evidence="2">Uncharacterized protein</fullName>
    </submittedName>
</protein>
<proteinExistence type="predicted"/>